<gene>
    <name evidence="2" type="ORF">GW779_03715</name>
    <name evidence="1" type="ORF">GW910_01210</name>
</gene>
<dbReference type="EMBL" id="JAACVF010000030">
    <property type="protein sequence ID" value="NCN64684.1"/>
    <property type="molecule type" value="Genomic_DNA"/>
</dbReference>
<dbReference type="Proteomes" id="UP000768163">
    <property type="component" value="Unassembled WGS sequence"/>
</dbReference>
<evidence type="ECO:0000313" key="1">
    <source>
        <dbReference type="EMBL" id="NCN64684.1"/>
    </source>
</evidence>
<dbReference type="AlphaFoldDB" id="A0A8J7YR87"/>
<dbReference type="Gene3D" id="1.20.120.330">
    <property type="entry name" value="Nucleotidyltransferases domain 2"/>
    <property type="match status" value="1"/>
</dbReference>
<comment type="caution">
    <text evidence="1">The sequence shown here is derived from an EMBL/GenBank/DDBJ whole genome shotgun (WGS) entry which is preliminary data.</text>
</comment>
<evidence type="ECO:0000313" key="2">
    <source>
        <dbReference type="EMBL" id="NCS91503.1"/>
    </source>
</evidence>
<dbReference type="EMBL" id="JAACQH010000072">
    <property type="protein sequence ID" value="NCS91503.1"/>
    <property type="molecule type" value="Genomic_DNA"/>
</dbReference>
<evidence type="ECO:0008006" key="4">
    <source>
        <dbReference type="Google" id="ProtNLM"/>
    </source>
</evidence>
<dbReference type="Proteomes" id="UP000738826">
    <property type="component" value="Unassembled WGS sequence"/>
</dbReference>
<accession>A0A8J7YR87</accession>
<name>A0A8J7YR87_9ARCH</name>
<sequence length="88" mass="10600">MLQAGRALMFSRVYRPKGEYKHLAVVEFVRSKFSDEFADEMLFIFNKTRRKRHIVVYEKVDIVSEEEAKNTIKWAEEFIEKVEEILKK</sequence>
<reference evidence="1" key="1">
    <citation type="submission" date="2019-11" db="EMBL/GenBank/DDBJ databases">
        <title>Lipid analysis of CO2-rich subsurface aquifers suggests an autotrophy-based deep biosphere with lysolipids enriched in CPR bacteria.</title>
        <authorList>
            <person name="Probst A.J."/>
            <person name="Elling F.J."/>
            <person name="Castelle C.J."/>
            <person name="Zhu Q."/>
            <person name="Elvert M."/>
            <person name="Birarda G."/>
            <person name="Holman H.-Y."/>
            <person name="Lane K.R."/>
            <person name="Ladd B."/>
            <person name="Ryan M.C."/>
            <person name="Woyke T."/>
            <person name="Hinrichs K.-U."/>
            <person name="Banfield J.F."/>
        </authorList>
    </citation>
    <scope>NUCLEOTIDE SEQUENCE</scope>
    <source>
        <strain evidence="1">CG_2015-01_33_1645</strain>
        <strain evidence="2">CG_2015-04_33_537</strain>
    </source>
</reference>
<organism evidence="1 3">
    <name type="scientific">Candidatus Altarchaeum hamiconexum</name>
    <dbReference type="NCBI Taxonomy" id="1803513"/>
    <lineage>
        <taxon>Archaea</taxon>
        <taxon>Candidatus Altarchaeota</taxon>
        <taxon>Candidatus Altiarchaeia</taxon>
        <taxon>Candidatus Altarchaeales</taxon>
        <taxon>Candidatus Altarchaeaceae</taxon>
        <taxon>Candidatus Altarchaeum</taxon>
    </lineage>
</organism>
<protein>
    <recommendedName>
        <fullName evidence="4">HEPN domain-containing protein</fullName>
    </recommendedName>
</protein>
<proteinExistence type="predicted"/>
<evidence type="ECO:0000313" key="3">
    <source>
        <dbReference type="Proteomes" id="UP000768163"/>
    </source>
</evidence>